<accession>A0ABW2P539</accession>
<dbReference type="Pfam" id="PF00155">
    <property type="entry name" value="Aminotran_1_2"/>
    <property type="match status" value="1"/>
</dbReference>
<keyword evidence="5" id="KW-0804">Transcription</keyword>
<evidence type="ECO:0000313" key="8">
    <source>
        <dbReference type="Proteomes" id="UP001596496"/>
    </source>
</evidence>
<dbReference type="InterPro" id="IPR051446">
    <property type="entry name" value="HTH_trans_reg/aminotransferase"/>
</dbReference>
<dbReference type="Gene3D" id="1.10.10.10">
    <property type="entry name" value="Winged helix-like DNA-binding domain superfamily/Winged helix DNA-binding domain"/>
    <property type="match status" value="1"/>
</dbReference>
<feature type="domain" description="HTH gntR-type" evidence="6">
    <location>
        <begin position="1"/>
        <end position="69"/>
    </location>
</feature>
<dbReference type="InterPro" id="IPR015421">
    <property type="entry name" value="PyrdxlP-dep_Trfase_major"/>
</dbReference>
<dbReference type="RefSeq" id="WP_380828259.1">
    <property type="nucleotide sequence ID" value="NZ_JBHTCG010000012.1"/>
</dbReference>
<name>A0ABW2P539_9ACTN</name>
<dbReference type="InterPro" id="IPR004839">
    <property type="entry name" value="Aminotransferase_I/II_large"/>
</dbReference>
<dbReference type="InterPro" id="IPR000524">
    <property type="entry name" value="Tscrpt_reg_HTH_GntR"/>
</dbReference>
<comment type="similarity">
    <text evidence="1">In the C-terminal section; belongs to the class-I pyridoxal-phosphate-dependent aminotransferase family.</text>
</comment>
<dbReference type="InterPro" id="IPR015422">
    <property type="entry name" value="PyrdxlP-dep_Trfase_small"/>
</dbReference>
<dbReference type="InterPro" id="IPR036388">
    <property type="entry name" value="WH-like_DNA-bd_sf"/>
</dbReference>
<sequence>MEDYRVIADAVAADIAAGRLRPGDRLPPQRLFARRRGIAASTAGRVYQELAKRGLVAGEVGRGTFVRAPGRSPGSALVEPGGSRVDLELNYPVVPGQPALLAGSLGGMLRPDVLGSALRPMPAQGTAAARDAAAGLLARGGWRPDPARVLFAAGGRQAIAAALAALVPPGARLGVEALTYPMVKTIAARLGVTLVPLACDEKGLVPEALAAAHRGAPLRAVYLQPTLHNPLSSTMPAHRRQELAETLGDLGLHAIEDAVWAFLHAGDQPPLAALAPERTILLDSLSKRLAPGLTAGFAVTPAGLAAPMAAALRSGAWTATGFALEAAARWTADGTVDAVVRAKREDAAARQRLAASALAGFAVRADPHGYYCWWELPRPWHAETFVAAAARRGIAVTPAASFAAGPHGAPAAVRVGLASPPPEVLAGALEELAALGRSSPEDALTD</sequence>
<dbReference type="Pfam" id="PF00392">
    <property type="entry name" value="GntR"/>
    <property type="match status" value="1"/>
</dbReference>
<dbReference type="EMBL" id="JBHTCG010000012">
    <property type="protein sequence ID" value="MFC7384489.1"/>
    <property type="molecule type" value="Genomic_DNA"/>
</dbReference>
<evidence type="ECO:0000256" key="1">
    <source>
        <dbReference type="ARBA" id="ARBA00005384"/>
    </source>
</evidence>
<dbReference type="InterPro" id="IPR015424">
    <property type="entry name" value="PyrdxlP-dep_Trfase"/>
</dbReference>
<dbReference type="SMART" id="SM00345">
    <property type="entry name" value="HTH_GNTR"/>
    <property type="match status" value="1"/>
</dbReference>
<organism evidence="7 8">
    <name type="scientific">Sphaerisporangium rhizosphaerae</name>
    <dbReference type="NCBI Taxonomy" id="2269375"/>
    <lineage>
        <taxon>Bacteria</taxon>
        <taxon>Bacillati</taxon>
        <taxon>Actinomycetota</taxon>
        <taxon>Actinomycetes</taxon>
        <taxon>Streptosporangiales</taxon>
        <taxon>Streptosporangiaceae</taxon>
        <taxon>Sphaerisporangium</taxon>
    </lineage>
</organism>
<reference evidence="8" key="1">
    <citation type="journal article" date="2019" name="Int. J. Syst. Evol. Microbiol.">
        <title>The Global Catalogue of Microorganisms (GCM) 10K type strain sequencing project: providing services to taxonomists for standard genome sequencing and annotation.</title>
        <authorList>
            <consortium name="The Broad Institute Genomics Platform"/>
            <consortium name="The Broad Institute Genome Sequencing Center for Infectious Disease"/>
            <person name="Wu L."/>
            <person name="Ma J."/>
        </authorList>
    </citation>
    <scope>NUCLEOTIDE SEQUENCE [LARGE SCALE GENOMIC DNA]</scope>
    <source>
        <strain evidence="8">CECT 7649</strain>
    </source>
</reference>
<keyword evidence="7" id="KW-0808">Transferase</keyword>
<dbReference type="GO" id="GO:0008483">
    <property type="term" value="F:transaminase activity"/>
    <property type="evidence" value="ECO:0007669"/>
    <property type="project" value="UniProtKB-KW"/>
</dbReference>
<dbReference type="PANTHER" id="PTHR46577:SF1">
    <property type="entry name" value="HTH-TYPE TRANSCRIPTIONAL REGULATORY PROTEIN GABR"/>
    <property type="match status" value="1"/>
</dbReference>
<evidence type="ECO:0000256" key="4">
    <source>
        <dbReference type="ARBA" id="ARBA00023125"/>
    </source>
</evidence>
<protein>
    <submittedName>
        <fullName evidence="7">PLP-dependent aminotransferase family protein</fullName>
    </submittedName>
</protein>
<dbReference type="SUPFAM" id="SSF46785">
    <property type="entry name" value="Winged helix' DNA-binding domain"/>
    <property type="match status" value="1"/>
</dbReference>
<dbReference type="Proteomes" id="UP001596496">
    <property type="component" value="Unassembled WGS sequence"/>
</dbReference>
<proteinExistence type="inferred from homology"/>
<dbReference type="InterPro" id="IPR036390">
    <property type="entry name" value="WH_DNA-bd_sf"/>
</dbReference>
<keyword evidence="8" id="KW-1185">Reference proteome</keyword>
<dbReference type="Gene3D" id="3.90.1150.10">
    <property type="entry name" value="Aspartate Aminotransferase, domain 1"/>
    <property type="match status" value="1"/>
</dbReference>
<gene>
    <name evidence="7" type="ORF">ACFQSB_19920</name>
</gene>
<evidence type="ECO:0000313" key="7">
    <source>
        <dbReference type="EMBL" id="MFC7384489.1"/>
    </source>
</evidence>
<evidence type="ECO:0000256" key="3">
    <source>
        <dbReference type="ARBA" id="ARBA00023015"/>
    </source>
</evidence>
<dbReference type="Gene3D" id="3.40.640.10">
    <property type="entry name" value="Type I PLP-dependent aspartate aminotransferase-like (Major domain)"/>
    <property type="match status" value="1"/>
</dbReference>
<keyword evidence="2" id="KW-0663">Pyridoxal phosphate</keyword>
<dbReference type="PANTHER" id="PTHR46577">
    <property type="entry name" value="HTH-TYPE TRANSCRIPTIONAL REGULATORY PROTEIN GABR"/>
    <property type="match status" value="1"/>
</dbReference>
<keyword evidence="3" id="KW-0805">Transcription regulation</keyword>
<dbReference type="CDD" id="cd00609">
    <property type="entry name" value="AAT_like"/>
    <property type="match status" value="1"/>
</dbReference>
<dbReference type="PROSITE" id="PS50949">
    <property type="entry name" value="HTH_GNTR"/>
    <property type="match status" value="1"/>
</dbReference>
<evidence type="ECO:0000259" key="6">
    <source>
        <dbReference type="PROSITE" id="PS50949"/>
    </source>
</evidence>
<comment type="caution">
    <text evidence="7">The sequence shown here is derived from an EMBL/GenBank/DDBJ whole genome shotgun (WGS) entry which is preliminary data.</text>
</comment>
<evidence type="ECO:0000256" key="2">
    <source>
        <dbReference type="ARBA" id="ARBA00022898"/>
    </source>
</evidence>
<keyword evidence="7" id="KW-0032">Aminotransferase</keyword>
<dbReference type="SUPFAM" id="SSF53383">
    <property type="entry name" value="PLP-dependent transferases"/>
    <property type="match status" value="1"/>
</dbReference>
<keyword evidence="4" id="KW-0238">DNA-binding</keyword>
<evidence type="ECO:0000256" key="5">
    <source>
        <dbReference type="ARBA" id="ARBA00023163"/>
    </source>
</evidence>